<evidence type="ECO:0000259" key="1">
    <source>
        <dbReference type="Pfam" id="PF12680"/>
    </source>
</evidence>
<comment type="caution">
    <text evidence="2">The sequence shown here is derived from an EMBL/GenBank/DDBJ whole genome shotgun (WGS) entry which is preliminary data.</text>
</comment>
<evidence type="ECO:0000313" key="3">
    <source>
        <dbReference type="Proteomes" id="UP000587527"/>
    </source>
</evidence>
<protein>
    <submittedName>
        <fullName evidence="2">Ketosteroid isomerase-like protein</fullName>
    </submittedName>
</protein>
<sequence length="129" mass="14004">MIAPGNIATKTMTHGEAMVRRYYECVDNNDVEGLVALFQPDAVYRRPGYPAMVGHAEMAAFYRGGRKFSGGAHAFTAVLDTGTHVAVHGEFAGTLHGGTSMTLRFADFFEVGADGLFSRRDTYYFAPLG</sequence>
<dbReference type="EMBL" id="JACHMN010000003">
    <property type="protein sequence ID" value="MBB5872721.1"/>
    <property type="molecule type" value="Genomic_DNA"/>
</dbReference>
<dbReference type="InterPro" id="IPR037401">
    <property type="entry name" value="SnoaL-like"/>
</dbReference>
<keyword evidence="2" id="KW-0413">Isomerase</keyword>
<dbReference type="SUPFAM" id="SSF54427">
    <property type="entry name" value="NTF2-like"/>
    <property type="match status" value="1"/>
</dbReference>
<dbReference type="GO" id="GO:0016853">
    <property type="term" value="F:isomerase activity"/>
    <property type="evidence" value="ECO:0007669"/>
    <property type="project" value="UniProtKB-KW"/>
</dbReference>
<dbReference type="Gene3D" id="3.10.450.50">
    <property type="match status" value="1"/>
</dbReference>
<dbReference type="Proteomes" id="UP000587527">
    <property type="component" value="Unassembled WGS sequence"/>
</dbReference>
<name>A0A841C1H3_9ACTN</name>
<proteinExistence type="predicted"/>
<dbReference type="AlphaFoldDB" id="A0A841C1H3"/>
<feature type="domain" description="SnoaL-like" evidence="1">
    <location>
        <begin position="19"/>
        <end position="118"/>
    </location>
</feature>
<dbReference type="Pfam" id="PF12680">
    <property type="entry name" value="SnoaL_2"/>
    <property type="match status" value="1"/>
</dbReference>
<dbReference type="InterPro" id="IPR032710">
    <property type="entry name" value="NTF2-like_dom_sf"/>
</dbReference>
<organism evidence="2 3">
    <name type="scientific">Allocatelliglobosispora scoriae</name>
    <dbReference type="NCBI Taxonomy" id="643052"/>
    <lineage>
        <taxon>Bacteria</taxon>
        <taxon>Bacillati</taxon>
        <taxon>Actinomycetota</taxon>
        <taxon>Actinomycetes</taxon>
        <taxon>Micromonosporales</taxon>
        <taxon>Micromonosporaceae</taxon>
        <taxon>Allocatelliglobosispora</taxon>
    </lineage>
</organism>
<accession>A0A841C1H3</accession>
<keyword evidence="3" id="KW-1185">Reference proteome</keyword>
<reference evidence="2 3" key="1">
    <citation type="submission" date="2020-08" db="EMBL/GenBank/DDBJ databases">
        <title>Sequencing the genomes of 1000 actinobacteria strains.</title>
        <authorList>
            <person name="Klenk H.-P."/>
        </authorList>
    </citation>
    <scope>NUCLEOTIDE SEQUENCE [LARGE SCALE GENOMIC DNA]</scope>
    <source>
        <strain evidence="2 3">DSM 45362</strain>
    </source>
</reference>
<dbReference type="RefSeq" id="WP_246467524.1">
    <property type="nucleotide sequence ID" value="NZ_JACHMN010000003.1"/>
</dbReference>
<gene>
    <name evidence="2" type="ORF">F4553_006155</name>
</gene>
<evidence type="ECO:0000313" key="2">
    <source>
        <dbReference type="EMBL" id="MBB5872721.1"/>
    </source>
</evidence>